<dbReference type="InParanoid" id="A0A263HED4"/>
<reference evidence="4 6" key="1">
    <citation type="submission" date="2017-07" db="EMBL/GenBank/DDBJ databases">
        <title>Virulence factors identified in Actinobacillus seminis.</title>
        <authorList>
            <person name="Negrete-Abascal E."/>
            <person name="Vaca-Pacheco S."/>
            <person name="Montes-Garcia F."/>
            <person name="Leyto-Gil A.M."/>
            <person name="Fragoso-Garcia E."/>
            <person name="Carvente-Garcia R."/>
            <person name="Perez-Agueros S."/>
            <person name="Castelan-Sanchez H.G."/>
            <person name="Garcia-Molina A."/>
            <person name="Villamar T.E."/>
            <person name="Vazquez-Cruz C."/>
        </authorList>
    </citation>
    <scope>NUCLEOTIDE SEQUENCE [LARGE SCALE GENOMIC DNA]</scope>
    <source>
        <strain evidence="4 6">ATCC 15768</strain>
    </source>
</reference>
<feature type="region of interest" description="Disordered" evidence="1">
    <location>
        <begin position="163"/>
        <end position="202"/>
    </location>
</feature>
<keyword evidence="2" id="KW-0732">Signal</keyword>
<sequence>MKFKAILLCISCLFSTALFAQWKSVGNGDYNWGPFQVYTLSLYSENGTYQENMRPLMLTFKYAKPIEGKSFAINLVKEINALNFNKDSSAAWLKKMQEIFPNFSPNNVLSYIALENKGYFVFNDTILNHEFDASFNQALLAIWLSPQSNFKQLQNQLIGKEKSTYPDGDFLPHPEVQQLDEEDANPQIPPTFEHQQKTKTES</sequence>
<protein>
    <recommendedName>
        <fullName evidence="3">Chalcone isomerase domain-containing protein</fullName>
    </recommendedName>
</protein>
<gene>
    <name evidence="4" type="ORF">CFY87_00750</name>
    <name evidence="5" type="ORF">NCTC10851_00563</name>
</gene>
<evidence type="ECO:0000313" key="4">
    <source>
        <dbReference type="EMBL" id="OZN25775.1"/>
    </source>
</evidence>
<dbReference type="AlphaFoldDB" id="A0A263HED4"/>
<evidence type="ECO:0000313" key="6">
    <source>
        <dbReference type="Proteomes" id="UP000215738"/>
    </source>
</evidence>
<keyword evidence="6" id="KW-1185">Reference proteome</keyword>
<dbReference type="EMBL" id="NLFK01000001">
    <property type="protein sequence ID" value="OZN25775.1"/>
    <property type="molecule type" value="Genomic_DNA"/>
</dbReference>
<dbReference type="OrthoDB" id="8527419at2"/>
<evidence type="ECO:0000313" key="7">
    <source>
        <dbReference type="Proteomes" id="UP000254507"/>
    </source>
</evidence>
<reference evidence="5 7" key="2">
    <citation type="submission" date="2018-06" db="EMBL/GenBank/DDBJ databases">
        <authorList>
            <consortium name="Pathogen Informatics"/>
            <person name="Doyle S."/>
        </authorList>
    </citation>
    <scope>NUCLEOTIDE SEQUENCE [LARGE SCALE GENOMIC DNA]</scope>
    <source>
        <strain evidence="5 7">NCTC10851</strain>
    </source>
</reference>
<evidence type="ECO:0000259" key="3">
    <source>
        <dbReference type="Pfam" id="PF16036"/>
    </source>
</evidence>
<feature type="domain" description="Chalcone isomerase" evidence="3">
    <location>
        <begin position="35"/>
        <end position="159"/>
    </location>
</feature>
<dbReference type="RefSeq" id="WP_094945407.1">
    <property type="nucleotide sequence ID" value="NZ_JBMHIA010000013.1"/>
</dbReference>
<dbReference type="InterPro" id="IPR016087">
    <property type="entry name" value="Chalcone_isomerase"/>
</dbReference>
<proteinExistence type="predicted"/>
<organism evidence="5 7">
    <name type="scientific">Actinobacillus seminis</name>
    <dbReference type="NCBI Taxonomy" id="722"/>
    <lineage>
        <taxon>Bacteria</taxon>
        <taxon>Pseudomonadati</taxon>
        <taxon>Pseudomonadota</taxon>
        <taxon>Gammaproteobacteria</taxon>
        <taxon>Pasteurellales</taxon>
        <taxon>Pasteurellaceae</taxon>
        <taxon>Actinobacillus</taxon>
    </lineage>
</organism>
<feature type="signal peptide" evidence="2">
    <location>
        <begin position="1"/>
        <end position="20"/>
    </location>
</feature>
<accession>A0A263HED4</accession>
<evidence type="ECO:0000256" key="2">
    <source>
        <dbReference type="SAM" id="SignalP"/>
    </source>
</evidence>
<dbReference type="EMBL" id="UFSB01000001">
    <property type="protein sequence ID" value="SUU34786.1"/>
    <property type="molecule type" value="Genomic_DNA"/>
</dbReference>
<feature type="chain" id="PRO_5044571921" description="Chalcone isomerase domain-containing protein" evidence="2">
    <location>
        <begin position="21"/>
        <end position="202"/>
    </location>
</feature>
<dbReference type="Proteomes" id="UP000215738">
    <property type="component" value="Unassembled WGS sequence"/>
</dbReference>
<dbReference type="Proteomes" id="UP000254507">
    <property type="component" value="Unassembled WGS sequence"/>
</dbReference>
<evidence type="ECO:0000313" key="5">
    <source>
        <dbReference type="EMBL" id="SUU34786.1"/>
    </source>
</evidence>
<evidence type="ECO:0000256" key="1">
    <source>
        <dbReference type="SAM" id="MobiDB-lite"/>
    </source>
</evidence>
<name>A0A263HED4_9PAST</name>
<dbReference type="Pfam" id="PF16036">
    <property type="entry name" value="Chalcone_3"/>
    <property type="match status" value="1"/>
</dbReference>